<sequence length="211" mass="23289">MDHNQKKRDYLVPGKPFDHVRRPEGLITSGRVPSYSTASSTTNLPEPAVPEYVCAASQDDHSVFDFTHMRDALLDQAGSGSAGQNYSANSGCTCSTHNEPGPPKLRSDEYRAALAAAIHKPCSPLTSIVRTTIPLFEKLEELRPPAEESNERWDMYLSDDNRAEIFEWLQGIPSIAERFSGTPGCQSLGSTAKEDRAMFESAICQDHPLEF</sequence>
<feature type="region of interest" description="Disordered" evidence="1">
    <location>
        <begin position="78"/>
        <end position="104"/>
    </location>
</feature>
<feature type="compositionally biased region" description="Polar residues" evidence="1">
    <location>
        <begin position="78"/>
        <end position="98"/>
    </location>
</feature>
<dbReference type="EMBL" id="JAVHNQ010000005">
    <property type="protein sequence ID" value="KAK6347199.1"/>
    <property type="molecule type" value="Genomic_DNA"/>
</dbReference>
<organism evidence="2 3">
    <name type="scientific">Orbilia brochopaga</name>
    <dbReference type="NCBI Taxonomy" id="3140254"/>
    <lineage>
        <taxon>Eukaryota</taxon>
        <taxon>Fungi</taxon>
        <taxon>Dikarya</taxon>
        <taxon>Ascomycota</taxon>
        <taxon>Pezizomycotina</taxon>
        <taxon>Orbiliomycetes</taxon>
        <taxon>Orbiliales</taxon>
        <taxon>Orbiliaceae</taxon>
        <taxon>Orbilia</taxon>
    </lineage>
</organism>
<reference evidence="2 3" key="1">
    <citation type="submission" date="2019-10" db="EMBL/GenBank/DDBJ databases">
        <authorList>
            <person name="Palmer J.M."/>
        </authorList>
    </citation>
    <scope>NUCLEOTIDE SEQUENCE [LARGE SCALE GENOMIC DNA]</scope>
    <source>
        <strain evidence="2 3">TWF696</strain>
    </source>
</reference>
<evidence type="ECO:0000313" key="3">
    <source>
        <dbReference type="Proteomes" id="UP001375240"/>
    </source>
</evidence>
<comment type="caution">
    <text evidence="2">The sequence shown here is derived from an EMBL/GenBank/DDBJ whole genome shotgun (WGS) entry which is preliminary data.</text>
</comment>
<accession>A0AAV9UST4</accession>
<dbReference type="Proteomes" id="UP001375240">
    <property type="component" value="Unassembled WGS sequence"/>
</dbReference>
<evidence type="ECO:0000256" key="1">
    <source>
        <dbReference type="SAM" id="MobiDB-lite"/>
    </source>
</evidence>
<gene>
    <name evidence="2" type="ORF">TWF696_007273</name>
</gene>
<protein>
    <submittedName>
        <fullName evidence="2">Uncharacterized protein</fullName>
    </submittedName>
</protein>
<name>A0AAV9UST4_9PEZI</name>
<evidence type="ECO:0000313" key="2">
    <source>
        <dbReference type="EMBL" id="KAK6347199.1"/>
    </source>
</evidence>
<keyword evidence="3" id="KW-1185">Reference proteome</keyword>
<proteinExistence type="predicted"/>
<dbReference type="AlphaFoldDB" id="A0AAV9UST4"/>